<proteinExistence type="predicted"/>
<protein>
    <submittedName>
        <fullName evidence="3">Uncharacterized protein</fullName>
    </submittedName>
</protein>
<dbReference type="EMBL" id="JAEUWV010000006">
    <property type="protein sequence ID" value="MCO6394495.1"/>
    <property type="molecule type" value="Genomic_DNA"/>
</dbReference>
<name>A0AAW5HSZ5_9CORY</name>
<dbReference type="InterPro" id="IPR056934">
    <property type="entry name" value="SH3_Rv0428c"/>
</dbReference>
<feature type="domain" description="Histone acetyltransferase Rv0428c-like C-terminal" evidence="2">
    <location>
        <begin position="65"/>
        <end position="151"/>
    </location>
</feature>
<evidence type="ECO:0000313" key="3">
    <source>
        <dbReference type="EMBL" id="MCO6394495.1"/>
    </source>
</evidence>
<dbReference type="Pfam" id="PF24551">
    <property type="entry name" value="SH3_Rv0428c"/>
    <property type="match status" value="1"/>
</dbReference>
<comment type="caution">
    <text evidence="3">The sequence shown here is derived from an EMBL/GenBank/DDBJ whole genome shotgun (WGS) entry which is preliminary data.</text>
</comment>
<evidence type="ECO:0000313" key="4">
    <source>
        <dbReference type="Proteomes" id="UP001205920"/>
    </source>
</evidence>
<sequence length="175" mass="19485">MFRQEAPTVGGRVTVRYRTESGVNEALGEVVGVDPLRVRRRDGREVTITEPVAVRSLAPRTVRNSEIRRKEVELAEANPAPVQEWVEGWLARAGAANPQDNTAVPLGPSAALAPLPLTELKDFYDAHSLPVRLLVPERIGKAAEKHAARHPELWEVGPEEIVGDDHHRRRVLRLR</sequence>
<dbReference type="InterPro" id="IPR056935">
    <property type="entry name" value="Rv0428c-like_C"/>
</dbReference>
<dbReference type="Proteomes" id="UP001205920">
    <property type="component" value="Unassembled WGS sequence"/>
</dbReference>
<evidence type="ECO:0000259" key="1">
    <source>
        <dbReference type="Pfam" id="PF24551"/>
    </source>
</evidence>
<evidence type="ECO:0000259" key="2">
    <source>
        <dbReference type="Pfam" id="PF24553"/>
    </source>
</evidence>
<keyword evidence="4" id="KW-1185">Reference proteome</keyword>
<reference evidence="3 4" key="1">
    <citation type="submission" date="2021-01" db="EMBL/GenBank/DDBJ databases">
        <title>Identification and Characterization of Corynebacterium sp.</title>
        <authorList>
            <person name="Luo Q."/>
            <person name="Qu P."/>
            <person name="Chen Q."/>
        </authorList>
    </citation>
    <scope>NUCLEOTIDE SEQUENCE [LARGE SCALE GENOMIC DNA]</scope>
    <source>
        <strain evidence="3 4">MC-18</strain>
    </source>
</reference>
<dbReference type="RefSeq" id="WP_252931343.1">
    <property type="nucleotide sequence ID" value="NZ_JAEUWV010000006.1"/>
</dbReference>
<gene>
    <name evidence="3" type="ORF">JMN37_05825</name>
</gene>
<dbReference type="AlphaFoldDB" id="A0AAW5HSZ5"/>
<dbReference type="Pfam" id="PF24553">
    <property type="entry name" value="Rv0428c_C"/>
    <property type="match status" value="1"/>
</dbReference>
<feature type="domain" description="Histone acetyltransferase Rv0428c-like SH3" evidence="1">
    <location>
        <begin position="7"/>
        <end position="50"/>
    </location>
</feature>
<accession>A0AAW5HSZ5</accession>
<organism evidence="3 4">
    <name type="scientific">Corynebacterium lipophilum</name>
    <dbReference type="NCBI Taxonomy" id="2804918"/>
    <lineage>
        <taxon>Bacteria</taxon>
        <taxon>Bacillati</taxon>
        <taxon>Actinomycetota</taxon>
        <taxon>Actinomycetes</taxon>
        <taxon>Mycobacteriales</taxon>
        <taxon>Corynebacteriaceae</taxon>
        <taxon>Corynebacterium</taxon>
    </lineage>
</organism>